<reference evidence="4 5" key="1">
    <citation type="submission" date="2020-02" db="EMBL/GenBank/DDBJ databases">
        <authorList>
            <person name="Kim M.K."/>
        </authorList>
    </citation>
    <scope>NUCLEOTIDE SEQUENCE [LARGE SCALE GENOMIC DNA]</scope>
    <source>
        <strain evidence="4 5">BT327</strain>
    </source>
</reference>
<dbReference type="PROSITE" id="PS51257">
    <property type="entry name" value="PROKAR_LIPOPROTEIN"/>
    <property type="match status" value="1"/>
</dbReference>
<keyword evidence="5" id="KW-1185">Reference proteome</keyword>
<dbReference type="InterPro" id="IPR025419">
    <property type="entry name" value="DUF4142"/>
</dbReference>
<dbReference type="Gene3D" id="1.20.1260.10">
    <property type="match status" value="1"/>
</dbReference>
<dbReference type="RefSeq" id="WP_163912795.1">
    <property type="nucleotide sequence ID" value="NZ_JAAGWD010000001.1"/>
</dbReference>
<evidence type="ECO:0000313" key="5">
    <source>
        <dbReference type="Proteomes" id="UP000474777"/>
    </source>
</evidence>
<dbReference type="PANTHER" id="PTHR38593:SF1">
    <property type="entry name" value="BLR2558 PROTEIN"/>
    <property type="match status" value="1"/>
</dbReference>
<feature type="region of interest" description="Disordered" evidence="1">
    <location>
        <begin position="19"/>
        <end position="58"/>
    </location>
</feature>
<name>A0A6B3LU23_9BACT</name>
<organism evidence="4 5">
    <name type="scientific">Pontibacter burrus</name>
    <dbReference type="NCBI Taxonomy" id="2704466"/>
    <lineage>
        <taxon>Bacteria</taxon>
        <taxon>Pseudomonadati</taxon>
        <taxon>Bacteroidota</taxon>
        <taxon>Cytophagia</taxon>
        <taxon>Cytophagales</taxon>
        <taxon>Hymenobacteraceae</taxon>
        <taxon>Pontibacter</taxon>
    </lineage>
</organism>
<dbReference type="AlphaFoldDB" id="A0A6B3LU23"/>
<evidence type="ECO:0000256" key="2">
    <source>
        <dbReference type="SAM" id="SignalP"/>
    </source>
</evidence>
<dbReference type="PANTHER" id="PTHR38593">
    <property type="entry name" value="BLR2558 PROTEIN"/>
    <property type="match status" value="1"/>
</dbReference>
<feature type="compositionally biased region" description="Low complexity" evidence="1">
    <location>
        <begin position="22"/>
        <end position="58"/>
    </location>
</feature>
<dbReference type="Proteomes" id="UP000474777">
    <property type="component" value="Unassembled WGS sequence"/>
</dbReference>
<evidence type="ECO:0000259" key="3">
    <source>
        <dbReference type="Pfam" id="PF13628"/>
    </source>
</evidence>
<keyword evidence="2" id="KW-0732">Signal</keyword>
<feature type="signal peptide" evidence="2">
    <location>
        <begin position="1"/>
        <end position="20"/>
    </location>
</feature>
<dbReference type="Pfam" id="PF13628">
    <property type="entry name" value="DUF4142"/>
    <property type="match status" value="1"/>
</dbReference>
<evidence type="ECO:0000256" key="1">
    <source>
        <dbReference type="SAM" id="MobiDB-lite"/>
    </source>
</evidence>
<accession>A0A6B3LU23</accession>
<proteinExistence type="predicted"/>
<sequence length="207" mass="22576">MKKLLFLFAAGAMLVGSACSSTDTTTDTTTTGDMTTQDTGDMTGTDTGNATSTTTTTGDMTTMTNMDDATFMSTAASSNAFEVQAGNLAQQRATDQKVKDYAKMMVDHHTQATQEMGTIASQMGMSLTQALMPMHQQMMDELNNYTGNNFNEKYMDIMERAHEMDIAMFEAKSRNAQDPTVKAFATKTLPTLQSHRQMASDIEDNVD</sequence>
<feature type="chain" id="PRO_5025530947" evidence="2">
    <location>
        <begin position="21"/>
        <end position="207"/>
    </location>
</feature>
<comment type="caution">
    <text evidence="4">The sequence shown here is derived from an EMBL/GenBank/DDBJ whole genome shotgun (WGS) entry which is preliminary data.</text>
</comment>
<dbReference type="EMBL" id="JAAGWD010000001">
    <property type="protein sequence ID" value="NEM96961.1"/>
    <property type="molecule type" value="Genomic_DNA"/>
</dbReference>
<evidence type="ECO:0000313" key="4">
    <source>
        <dbReference type="EMBL" id="NEM96961.1"/>
    </source>
</evidence>
<dbReference type="InterPro" id="IPR012347">
    <property type="entry name" value="Ferritin-like"/>
</dbReference>
<feature type="domain" description="DUF4142" evidence="3">
    <location>
        <begin position="67"/>
        <end position="201"/>
    </location>
</feature>
<gene>
    <name evidence="4" type="ORF">GXP69_04570</name>
</gene>
<protein>
    <submittedName>
        <fullName evidence="4">DUF4142 domain-containing protein</fullName>
    </submittedName>
</protein>